<feature type="chain" id="PRO_5005467134" evidence="2">
    <location>
        <begin position="20"/>
        <end position="544"/>
    </location>
</feature>
<accession>A0A0K1QAE5</accession>
<keyword evidence="2" id="KW-0732">Signal</keyword>
<dbReference type="STRING" id="1391654.AKJ09_09414"/>
<dbReference type="PROSITE" id="PS51257">
    <property type="entry name" value="PROKAR_LIPOPROTEIN"/>
    <property type="match status" value="1"/>
</dbReference>
<feature type="signal peptide" evidence="2">
    <location>
        <begin position="1"/>
        <end position="19"/>
    </location>
</feature>
<evidence type="ECO:0000313" key="4">
    <source>
        <dbReference type="Proteomes" id="UP000064967"/>
    </source>
</evidence>
<name>A0A0K1QAE5_9BACT</name>
<feature type="region of interest" description="Disordered" evidence="1">
    <location>
        <begin position="23"/>
        <end position="78"/>
    </location>
</feature>
<dbReference type="KEGG" id="llu:AKJ09_09414"/>
<dbReference type="RefSeq" id="WP_146653621.1">
    <property type="nucleotide sequence ID" value="NZ_CP012333.1"/>
</dbReference>
<dbReference type="EMBL" id="CP012333">
    <property type="protein sequence ID" value="AKV02751.1"/>
    <property type="molecule type" value="Genomic_DNA"/>
</dbReference>
<proteinExistence type="predicted"/>
<evidence type="ECO:0000313" key="3">
    <source>
        <dbReference type="EMBL" id="AKV02751.1"/>
    </source>
</evidence>
<dbReference type="OrthoDB" id="3909977at2"/>
<dbReference type="SUPFAM" id="SSF55486">
    <property type="entry name" value="Metalloproteases ('zincins'), catalytic domain"/>
    <property type="match status" value="1"/>
</dbReference>
<dbReference type="AlphaFoldDB" id="A0A0K1QAE5"/>
<protein>
    <submittedName>
        <fullName evidence="3">Uncharacterized protein</fullName>
    </submittedName>
</protein>
<sequence length="544" mass="56043">MKTSIGLGLTVLASVASLAACSDSDASKLAGGSPGQDTPGAPLPSDGNPDEPQPGESDGGTGSPSTPGADASSPEQPAEVPVLLASDVSIAHVAIFQGVKVSLVQNGQAVANRNAPVVAGRPALVRVYVTPEVGAKSITAQLTLTSGGVAKPVVQHTKTIAAASTDDNLDSTFNFEVAAADLTTDTTFKIALTATDGAEATGASPARFPQDGSLASLGAKRSGKLKVVVVPVQYNADGSGRMPDVSAAQLQRYKEVMMARYPATDVEVTTRATVTSSIAINAAGSGYSQMLTAIQQLRQSDGVASDVYYYGAVAPANSFNAFCGQSCVTGLSTVVESASTSVFRASVGMGFTGAIGSSTMAHELGHAHGRYHAPCGGPSGVDSSFPYADGTIGVWGYDILAKTLFSPEAGHDMMSYCKNEWVSDYTFAALFTRIAAVSPQTASASLTTLVTTPRVWRFADVAADGTLQWTHQLETSEALEGGDAHAVMFVDDADRVLANETAHFYRYDHLPGGVLVVPQPPTGSAAARAFRSARIQGFAHQLTR</sequence>
<keyword evidence="4" id="KW-1185">Reference proteome</keyword>
<dbReference type="Proteomes" id="UP000064967">
    <property type="component" value="Chromosome"/>
</dbReference>
<reference evidence="3 4" key="1">
    <citation type="submission" date="2015-08" db="EMBL/GenBank/DDBJ databases">
        <authorList>
            <person name="Babu N.S."/>
            <person name="Beckwith C.J."/>
            <person name="Beseler K.G."/>
            <person name="Brison A."/>
            <person name="Carone J.V."/>
            <person name="Caskin T.P."/>
            <person name="Diamond M."/>
            <person name="Durham M.E."/>
            <person name="Foxe J.M."/>
            <person name="Go M."/>
            <person name="Henderson B.A."/>
            <person name="Jones I.B."/>
            <person name="McGettigan J.A."/>
            <person name="Micheletti S.J."/>
            <person name="Nasrallah M.E."/>
            <person name="Ortiz D."/>
            <person name="Piller C.R."/>
            <person name="Privatt S.R."/>
            <person name="Schneider S.L."/>
            <person name="Sharp S."/>
            <person name="Smith T.C."/>
            <person name="Stanton J.D."/>
            <person name="Ullery H.E."/>
            <person name="Wilson R.J."/>
            <person name="Serrano M.G."/>
            <person name="Buck G."/>
            <person name="Lee V."/>
            <person name="Wang Y."/>
            <person name="Carvalho R."/>
            <person name="Voegtly L."/>
            <person name="Shi R."/>
            <person name="Duckworth R."/>
            <person name="Johnson A."/>
            <person name="Loviza R."/>
            <person name="Walstead R."/>
            <person name="Shah Z."/>
            <person name="Kiflezghi M."/>
            <person name="Wade K."/>
            <person name="Ball S.L."/>
            <person name="Bradley K.W."/>
            <person name="Asai D.J."/>
            <person name="Bowman C.A."/>
            <person name="Russell D.A."/>
            <person name="Pope W.H."/>
            <person name="Jacobs-Sera D."/>
            <person name="Hendrix R.W."/>
            <person name="Hatfull G.F."/>
        </authorList>
    </citation>
    <scope>NUCLEOTIDE SEQUENCE [LARGE SCALE GENOMIC DNA]</scope>
    <source>
        <strain evidence="3 4">DSM 27648</strain>
    </source>
</reference>
<organism evidence="3 4">
    <name type="scientific">Labilithrix luteola</name>
    <dbReference type="NCBI Taxonomy" id="1391654"/>
    <lineage>
        <taxon>Bacteria</taxon>
        <taxon>Pseudomonadati</taxon>
        <taxon>Myxococcota</taxon>
        <taxon>Polyangia</taxon>
        <taxon>Polyangiales</taxon>
        <taxon>Labilitrichaceae</taxon>
        <taxon>Labilithrix</taxon>
    </lineage>
</organism>
<evidence type="ECO:0000256" key="2">
    <source>
        <dbReference type="SAM" id="SignalP"/>
    </source>
</evidence>
<gene>
    <name evidence="3" type="ORF">AKJ09_09414</name>
</gene>
<evidence type="ECO:0000256" key="1">
    <source>
        <dbReference type="SAM" id="MobiDB-lite"/>
    </source>
</evidence>